<dbReference type="Proteomes" id="UP000252519">
    <property type="component" value="Unassembled WGS sequence"/>
</dbReference>
<organism evidence="1 2">
    <name type="scientific">Ancylostoma caninum</name>
    <name type="common">Dog hookworm</name>
    <dbReference type="NCBI Taxonomy" id="29170"/>
    <lineage>
        <taxon>Eukaryota</taxon>
        <taxon>Metazoa</taxon>
        <taxon>Ecdysozoa</taxon>
        <taxon>Nematoda</taxon>
        <taxon>Chromadorea</taxon>
        <taxon>Rhabditida</taxon>
        <taxon>Rhabditina</taxon>
        <taxon>Rhabditomorpha</taxon>
        <taxon>Strongyloidea</taxon>
        <taxon>Ancylostomatidae</taxon>
        <taxon>Ancylostomatinae</taxon>
        <taxon>Ancylostoma</taxon>
    </lineage>
</organism>
<reference evidence="1 2" key="1">
    <citation type="submission" date="2014-10" db="EMBL/GenBank/DDBJ databases">
        <title>Draft genome of the hookworm Ancylostoma caninum.</title>
        <authorList>
            <person name="Mitreva M."/>
        </authorList>
    </citation>
    <scope>NUCLEOTIDE SEQUENCE [LARGE SCALE GENOMIC DNA]</scope>
    <source>
        <strain evidence="1 2">Baltimore</strain>
    </source>
</reference>
<protein>
    <recommendedName>
        <fullName evidence="3">Immunoglobulin I-set domain protein</fullName>
    </recommendedName>
</protein>
<dbReference type="InterPro" id="IPR036179">
    <property type="entry name" value="Ig-like_dom_sf"/>
</dbReference>
<dbReference type="InterPro" id="IPR013783">
    <property type="entry name" value="Ig-like_fold"/>
</dbReference>
<proteinExistence type="predicted"/>
<sequence>MDAHSFPNGTLLIRHFSVIHNGVYECVVSNFAAKTSTRVVIDSKQASSRNGMVFSMSRQSINRFLATCRIFSIISQRQVFVAVQEQCAVVPRRMLSDELFCADLPPLRSGAYAATPTSHDGPVNVGPFEPAAWTGLPQSHRATA</sequence>
<dbReference type="CDD" id="cd00096">
    <property type="entry name" value="Ig"/>
    <property type="match status" value="1"/>
</dbReference>
<comment type="caution">
    <text evidence="1">The sequence shown here is derived from an EMBL/GenBank/DDBJ whole genome shotgun (WGS) entry which is preliminary data.</text>
</comment>
<gene>
    <name evidence="1" type="ORF">ANCCAN_12172</name>
</gene>
<dbReference type="AlphaFoldDB" id="A0A368GF66"/>
<evidence type="ECO:0000313" key="1">
    <source>
        <dbReference type="EMBL" id="RCN41899.1"/>
    </source>
</evidence>
<dbReference type="EMBL" id="JOJR01000218">
    <property type="protein sequence ID" value="RCN41899.1"/>
    <property type="molecule type" value="Genomic_DNA"/>
</dbReference>
<dbReference type="SUPFAM" id="SSF48726">
    <property type="entry name" value="Immunoglobulin"/>
    <property type="match status" value="1"/>
</dbReference>
<dbReference type="Gene3D" id="2.60.40.10">
    <property type="entry name" value="Immunoglobulins"/>
    <property type="match status" value="1"/>
</dbReference>
<name>A0A368GF66_ANCCA</name>
<keyword evidence="2" id="KW-1185">Reference proteome</keyword>
<accession>A0A368GF66</accession>
<evidence type="ECO:0000313" key="2">
    <source>
        <dbReference type="Proteomes" id="UP000252519"/>
    </source>
</evidence>
<evidence type="ECO:0008006" key="3">
    <source>
        <dbReference type="Google" id="ProtNLM"/>
    </source>
</evidence>
<dbReference type="STRING" id="29170.A0A368GF66"/>